<name>A0A3M9MFD3_9MICO</name>
<gene>
    <name evidence="2" type="ORF">EFY87_04685</name>
</gene>
<evidence type="ECO:0000313" key="2">
    <source>
        <dbReference type="EMBL" id="RNI24269.1"/>
    </source>
</evidence>
<dbReference type="Proteomes" id="UP000271678">
    <property type="component" value="Unassembled WGS sequence"/>
</dbReference>
<keyword evidence="1" id="KW-1133">Transmembrane helix</keyword>
<reference evidence="2 3" key="1">
    <citation type="submission" date="2018-11" db="EMBL/GenBank/DDBJ databases">
        <title>Draft genome of Simplicispira Flexivirga sp. BO-16.</title>
        <authorList>
            <person name="Im W.T."/>
        </authorList>
    </citation>
    <scope>NUCLEOTIDE SEQUENCE [LARGE SCALE GENOMIC DNA]</scope>
    <source>
        <strain evidence="2 3">BO-16</strain>
    </source>
</reference>
<dbReference type="EMBL" id="RJJQ01000003">
    <property type="protein sequence ID" value="RNI24269.1"/>
    <property type="molecule type" value="Genomic_DNA"/>
</dbReference>
<organism evidence="2 3">
    <name type="scientific">Flexivirga caeni</name>
    <dbReference type="NCBI Taxonomy" id="2294115"/>
    <lineage>
        <taxon>Bacteria</taxon>
        <taxon>Bacillati</taxon>
        <taxon>Actinomycetota</taxon>
        <taxon>Actinomycetes</taxon>
        <taxon>Micrococcales</taxon>
        <taxon>Dermacoccaceae</taxon>
        <taxon>Flexivirga</taxon>
    </lineage>
</organism>
<sequence length="168" mass="17884">MPAANPPRRLSPPYPGTMSIVALVVTLLPILVFVVVAVVVVRASKGAPPRGGAGYDVATGSGTWFARVRQPGLHLGGWGQLRVYGGQVSYTPHGSRAPAWTSLASQLRVVRPSALETSFTAEVPQVGRVLIEPSTSKLARWRSAGWQGSDYRTTQDVVTILQGWGAHC</sequence>
<evidence type="ECO:0000256" key="1">
    <source>
        <dbReference type="SAM" id="Phobius"/>
    </source>
</evidence>
<keyword evidence="1" id="KW-0472">Membrane</keyword>
<keyword evidence="3" id="KW-1185">Reference proteome</keyword>
<feature type="transmembrane region" description="Helical" evidence="1">
    <location>
        <begin position="20"/>
        <end position="41"/>
    </location>
</feature>
<evidence type="ECO:0000313" key="3">
    <source>
        <dbReference type="Proteomes" id="UP000271678"/>
    </source>
</evidence>
<comment type="caution">
    <text evidence="2">The sequence shown here is derived from an EMBL/GenBank/DDBJ whole genome shotgun (WGS) entry which is preliminary data.</text>
</comment>
<keyword evidence="1" id="KW-0812">Transmembrane</keyword>
<dbReference type="AlphaFoldDB" id="A0A3M9MFD3"/>
<proteinExistence type="predicted"/>
<accession>A0A3M9MFD3</accession>
<protein>
    <submittedName>
        <fullName evidence="2">Uncharacterized protein</fullName>
    </submittedName>
</protein>